<evidence type="ECO:0000259" key="7">
    <source>
        <dbReference type="PROSITE" id="PS50815"/>
    </source>
</evidence>
<dbReference type="InterPro" id="IPR051294">
    <property type="entry name" value="HORMA_MeioticProgression"/>
</dbReference>
<feature type="region of interest" description="Disordered" evidence="6">
    <location>
        <begin position="381"/>
        <end position="425"/>
    </location>
</feature>
<dbReference type="Gene3D" id="3.30.900.10">
    <property type="entry name" value="HORMA domain"/>
    <property type="match status" value="1"/>
</dbReference>
<reference evidence="9" key="1">
    <citation type="submission" date="2022-11" db="UniProtKB">
        <authorList>
            <consortium name="WormBaseParasite"/>
        </authorList>
    </citation>
    <scope>IDENTIFICATION</scope>
</reference>
<keyword evidence="8" id="KW-1185">Reference proteome</keyword>
<dbReference type="InterPro" id="IPR036570">
    <property type="entry name" value="HORMA_dom_sf"/>
</dbReference>
<name>A0A914W1M0_9BILA</name>
<dbReference type="PROSITE" id="PS50815">
    <property type="entry name" value="HORMA"/>
    <property type="match status" value="1"/>
</dbReference>
<dbReference type="SUPFAM" id="SSF56019">
    <property type="entry name" value="The spindle assembly checkpoint protein mad2"/>
    <property type="match status" value="1"/>
</dbReference>
<dbReference type="PANTHER" id="PTHR48225">
    <property type="entry name" value="HORMA DOMAIN-CONTAINING PROTEIN 1"/>
    <property type="match status" value="1"/>
</dbReference>
<evidence type="ECO:0000256" key="5">
    <source>
        <dbReference type="ARBA" id="ARBA00023254"/>
    </source>
</evidence>
<feature type="domain" description="HORMA" evidence="7">
    <location>
        <begin position="35"/>
        <end position="241"/>
    </location>
</feature>
<comment type="subcellular location">
    <subcellularLocation>
        <location evidence="2">Chromosome</location>
    </subcellularLocation>
    <subcellularLocation>
        <location evidence="1">Nucleus</location>
    </subcellularLocation>
</comment>
<evidence type="ECO:0000256" key="3">
    <source>
        <dbReference type="ARBA" id="ARBA00022454"/>
    </source>
</evidence>
<sequence length="425" mass="47555">MASLAQSLRPLKEQNTKTKPGTWEATFPARQETISDSLVFMKKLMFIGFSHILSQRAILPKDSFKRRKIDDLKVNILWLENAGSKKMASLIHGACDALERRYLREVILVLNSDRSDPDSAVEAYTMTFAYAADGTTAMDISDGSGKSMGPKIEYRGSQMVRKATVALLDRVNTLMSLMAPLPDDVKPSIKLTYYDDNTPDDYEPPGFVPCLEKYHFKTGSSAQLRKLGKVDTKMHGCHLKVESEFVENLDEDNQETTMDITNNSVQPSCTSQEQSLRVDGMEQLSRPSISYGGADKHQEWASSGIDLSTNQIGAPSKRSTRNDLDCYTPVMKKQLLQENEKRPLPFQKRMMKASASLVIADMHAVPLSSAKKVKVEDSNVSFNHQGHVNRPTESQQLFKKASERVSTNQRSQNQTSSQENDSDVN</sequence>
<dbReference type="AlphaFoldDB" id="A0A914W1M0"/>
<keyword evidence="5" id="KW-0469">Meiosis</keyword>
<feature type="region of interest" description="Disordered" evidence="6">
    <location>
        <begin position="1"/>
        <end position="24"/>
    </location>
</feature>
<evidence type="ECO:0000256" key="1">
    <source>
        <dbReference type="ARBA" id="ARBA00004123"/>
    </source>
</evidence>
<dbReference type="PANTHER" id="PTHR48225:SF7">
    <property type="entry name" value="MEIOSIS-SPECIFIC PROTEIN HOP1"/>
    <property type="match status" value="1"/>
</dbReference>
<dbReference type="GO" id="GO:0051321">
    <property type="term" value="P:meiotic cell cycle"/>
    <property type="evidence" value="ECO:0007669"/>
    <property type="project" value="UniProtKB-KW"/>
</dbReference>
<proteinExistence type="predicted"/>
<evidence type="ECO:0000256" key="2">
    <source>
        <dbReference type="ARBA" id="ARBA00004286"/>
    </source>
</evidence>
<dbReference type="Proteomes" id="UP000887566">
    <property type="component" value="Unplaced"/>
</dbReference>
<organism evidence="8 9">
    <name type="scientific">Plectus sambesii</name>
    <dbReference type="NCBI Taxonomy" id="2011161"/>
    <lineage>
        <taxon>Eukaryota</taxon>
        <taxon>Metazoa</taxon>
        <taxon>Ecdysozoa</taxon>
        <taxon>Nematoda</taxon>
        <taxon>Chromadorea</taxon>
        <taxon>Plectida</taxon>
        <taxon>Plectina</taxon>
        <taxon>Plectoidea</taxon>
        <taxon>Plectidae</taxon>
        <taxon>Plectus</taxon>
    </lineage>
</organism>
<evidence type="ECO:0000256" key="6">
    <source>
        <dbReference type="SAM" id="MobiDB-lite"/>
    </source>
</evidence>
<dbReference type="InterPro" id="IPR003511">
    <property type="entry name" value="HORMA_dom"/>
</dbReference>
<dbReference type="GO" id="GO:0005634">
    <property type="term" value="C:nucleus"/>
    <property type="evidence" value="ECO:0007669"/>
    <property type="project" value="UniProtKB-SubCell"/>
</dbReference>
<feature type="compositionally biased region" description="Low complexity" evidence="6">
    <location>
        <begin position="406"/>
        <end position="418"/>
    </location>
</feature>
<evidence type="ECO:0000256" key="4">
    <source>
        <dbReference type="ARBA" id="ARBA00023242"/>
    </source>
</evidence>
<accession>A0A914W1M0</accession>
<evidence type="ECO:0000313" key="9">
    <source>
        <dbReference type="WBParaSite" id="PSAMB.scaffold2943size20470.g19753.t1"/>
    </source>
</evidence>
<evidence type="ECO:0000313" key="8">
    <source>
        <dbReference type="Proteomes" id="UP000887566"/>
    </source>
</evidence>
<dbReference type="GO" id="GO:0005694">
    <property type="term" value="C:chromosome"/>
    <property type="evidence" value="ECO:0007669"/>
    <property type="project" value="UniProtKB-SubCell"/>
</dbReference>
<keyword evidence="4" id="KW-0539">Nucleus</keyword>
<keyword evidence="3" id="KW-0158">Chromosome</keyword>
<feature type="compositionally biased region" description="Polar residues" evidence="6">
    <location>
        <begin position="381"/>
        <end position="397"/>
    </location>
</feature>
<dbReference type="Pfam" id="PF02301">
    <property type="entry name" value="HORMA"/>
    <property type="match status" value="1"/>
</dbReference>
<dbReference type="WBParaSite" id="PSAMB.scaffold2943size20470.g19753.t1">
    <property type="protein sequence ID" value="PSAMB.scaffold2943size20470.g19753.t1"/>
    <property type="gene ID" value="PSAMB.scaffold2943size20470.g19753"/>
</dbReference>
<protein>
    <submittedName>
        <fullName evidence="9">HORMA domain-containing protein</fullName>
    </submittedName>
</protein>